<keyword evidence="2" id="KW-0378">Hydrolase</keyword>
<dbReference type="GO" id="GO:0004519">
    <property type="term" value="F:endonuclease activity"/>
    <property type="evidence" value="ECO:0007669"/>
    <property type="project" value="UniProtKB-KW"/>
</dbReference>
<name>A0A023B0I5_GRENI</name>
<feature type="domain" description="Endonuclease/exonuclease/phosphatase" evidence="1">
    <location>
        <begin position="323"/>
        <end position="668"/>
    </location>
</feature>
<evidence type="ECO:0000313" key="3">
    <source>
        <dbReference type="Proteomes" id="UP000019763"/>
    </source>
</evidence>
<evidence type="ECO:0000313" key="2">
    <source>
        <dbReference type="EMBL" id="EZG44351.1"/>
    </source>
</evidence>
<dbReference type="InterPro" id="IPR050410">
    <property type="entry name" value="CCR4/nocturin_mRNA_transcr"/>
</dbReference>
<keyword evidence="3" id="KW-1185">Reference proteome</keyword>
<organism evidence="2 3">
    <name type="scientific">Gregarina niphandrodes</name>
    <name type="common">Septate eugregarine</name>
    <dbReference type="NCBI Taxonomy" id="110365"/>
    <lineage>
        <taxon>Eukaryota</taxon>
        <taxon>Sar</taxon>
        <taxon>Alveolata</taxon>
        <taxon>Apicomplexa</taxon>
        <taxon>Conoidasida</taxon>
        <taxon>Gregarinasina</taxon>
        <taxon>Eugregarinorida</taxon>
        <taxon>Gregarinidae</taxon>
        <taxon>Gregarina</taxon>
    </lineage>
</organism>
<evidence type="ECO:0000259" key="1">
    <source>
        <dbReference type="Pfam" id="PF03372"/>
    </source>
</evidence>
<dbReference type="InterPro" id="IPR036691">
    <property type="entry name" value="Endo/exonu/phosph_ase_sf"/>
</dbReference>
<dbReference type="AlphaFoldDB" id="A0A023B0I5"/>
<dbReference type="PANTHER" id="PTHR12121">
    <property type="entry name" value="CARBON CATABOLITE REPRESSOR PROTEIN 4"/>
    <property type="match status" value="1"/>
</dbReference>
<gene>
    <name evidence="2" type="ORF">GNI_148350</name>
</gene>
<protein>
    <submittedName>
        <fullName evidence="2">Endonuclease/exonuclease/phosphatase family protein</fullName>
    </submittedName>
</protein>
<keyword evidence="2" id="KW-0255">Endonuclease</keyword>
<dbReference type="Pfam" id="PF03372">
    <property type="entry name" value="Exo_endo_phos"/>
    <property type="match status" value="1"/>
</dbReference>
<dbReference type="Gene3D" id="3.60.10.10">
    <property type="entry name" value="Endonuclease/exonuclease/phosphatase"/>
    <property type="match status" value="1"/>
</dbReference>
<dbReference type="VEuPathDB" id="CryptoDB:GNI_148350"/>
<keyword evidence="2" id="KW-0540">Nuclease</keyword>
<dbReference type="GO" id="GO:0000175">
    <property type="term" value="F:3'-5'-RNA exonuclease activity"/>
    <property type="evidence" value="ECO:0007669"/>
    <property type="project" value="TreeGrafter"/>
</dbReference>
<dbReference type="OrthoDB" id="428734at2759"/>
<reference evidence="2" key="1">
    <citation type="submission" date="2013-12" db="EMBL/GenBank/DDBJ databases">
        <authorList>
            <person name="Omoto C.K."/>
            <person name="Sibley D."/>
            <person name="Venepally P."/>
            <person name="Hadjithomas M."/>
            <person name="Karamycheva S."/>
            <person name="Brunk B."/>
            <person name="Roos D."/>
            <person name="Caler E."/>
            <person name="Lorenzi H."/>
        </authorList>
    </citation>
    <scope>NUCLEOTIDE SEQUENCE</scope>
</reference>
<dbReference type="InterPro" id="IPR005135">
    <property type="entry name" value="Endo/exonuclease/phosphatase"/>
</dbReference>
<dbReference type="eggNOG" id="KOG0620">
    <property type="taxonomic scope" value="Eukaryota"/>
</dbReference>
<dbReference type="GeneID" id="22915189"/>
<proteinExistence type="predicted"/>
<accession>A0A023B0I5</accession>
<comment type="caution">
    <text evidence="2">The sequence shown here is derived from an EMBL/GenBank/DDBJ whole genome shotgun (WGS) entry which is preliminary data.</text>
</comment>
<dbReference type="EMBL" id="AFNH02001103">
    <property type="protein sequence ID" value="EZG44351.1"/>
    <property type="molecule type" value="Genomic_DNA"/>
</dbReference>
<dbReference type="PANTHER" id="PTHR12121:SF34">
    <property type="entry name" value="PROTEIN ANGEL"/>
    <property type="match status" value="1"/>
</dbReference>
<dbReference type="Proteomes" id="UP000019763">
    <property type="component" value="Unassembled WGS sequence"/>
</dbReference>
<dbReference type="RefSeq" id="XP_011132698.1">
    <property type="nucleotide sequence ID" value="XM_011134396.1"/>
</dbReference>
<sequence>MSASTMTRLNYECHTHVCATAGAEVQRVLCFHRGHKQLRRFYVSEGKVPIPRQYNEFTYGVPVTKEIPTNSTLALDERREPDWEHYRLLRSSGLVSHDGEEVWTTLSYNREYVPSPNDVGHQLRLDVCVEVAPTTGSASGGAAAGGAATPLPVTGMVDALDELQFWTKFDCSSGAGVSSELARCISTLCVLPTVPLAERRVFRNATVPLALGPLAPGSLAPGSVAPGSLGDGTSPLRLPPQRVIVPGTPLADALGIGGSNVLLGRNWLKKSESLREQIREQRVAFLTEHAFSDWALQDGGEDLGEARVPPPPPGGQTSTFTVMTWNVLADIYATSEAYPCSEPHVLSWTFRRERILAEIIGYNPDIICLQEVQGDHFEEFFAPALLRRGYEGLYKQKTTKLFRGSGKHKGGKYVCDGCATFFRVPKFHLLDHFGIEFARVMPPTSSRHNRNDKRLLKDNVALVLCLEHMSTATPGATNRHNSKHVLVIANTHILANPEAPDVKIWQTNTLTSSSSSGSSGALPPSGGTPGLVVCGDFNSTPHSAVYELVTRGACDARHPELQTSEVCSWLQEVELGHGLSLSSSYSAVSPPLTSTLPIVGGRRVDLEPEFTNYTHEYVGCLDYIFFDHRAMRAQGTLELVSELQLLKEAHSLQQSDWVLPSPQRPSDHLPLLCKFEWTT</sequence>
<dbReference type="SUPFAM" id="SSF56219">
    <property type="entry name" value="DNase I-like"/>
    <property type="match status" value="1"/>
</dbReference>
<dbReference type="OMA" id="NRPANTH"/>